<feature type="domain" description="DUF3152" evidence="2">
    <location>
        <begin position="2"/>
        <end position="164"/>
    </location>
</feature>
<keyword evidence="4" id="KW-1185">Reference proteome</keyword>
<dbReference type="EMBL" id="JAAXKY010000202">
    <property type="protein sequence ID" value="NMH82159.1"/>
    <property type="molecule type" value="Genomic_DNA"/>
</dbReference>
<protein>
    <submittedName>
        <fullName evidence="3">DUF3152 domain-containing protein</fullName>
    </submittedName>
</protein>
<evidence type="ECO:0000259" key="2">
    <source>
        <dbReference type="Pfam" id="PF11350"/>
    </source>
</evidence>
<comment type="caution">
    <text evidence="3">The sequence shown here is derived from an EMBL/GenBank/DDBJ whole genome shotgun (WGS) entry which is preliminary data.</text>
</comment>
<dbReference type="Pfam" id="PF11350">
    <property type="entry name" value="DUF3152"/>
    <property type="match status" value="1"/>
</dbReference>
<gene>
    <name evidence="3" type="ORF">HF577_34355</name>
</gene>
<reference evidence="3 4" key="1">
    <citation type="submission" date="2020-04" db="EMBL/GenBank/DDBJ databases">
        <authorList>
            <person name="Klaysubun C."/>
            <person name="Duangmal K."/>
            <person name="Lipun K."/>
        </authorList>
    </citation>
    <scope>NUCLEOTIDE SEQUENCE [LARGE SCALE GENOMIC DNA]</scope>
    <source>
        <strain evidence="3 4">JCM 11839</strain>
    </source>
</reference>
<proteinExistence type="predicted"/>
<evidence type="ECO:0000313" key="3">
    <source>
        <dbReference type="EMBL" id="NMH82159.1"/>
    </source>
</evidence>
<organism evidence="3 4">
    <name type="scientific">Pseudonocardia xinjiangensis</name>
    <dbReference type="NCBI Taxonomy" id="75289"/>
    <lineage>
        <taxon>Bacteria</taxon>
        <taxon>Bacillati</taxon>
        <taxon>Actinomycetota</taxon>
        <taxon>Actinomycetes</taxon>
        <taxon>Pseudonocardiales</taxon>
        <taxon>Pseudonocardiaceae</taxon>
        <taxon>Pseudonocardia</taxon>
    </lineage>
</organism>
<dbReference type="InterPro" id="IPR022603">
    <property type="entry name" value="DUF3152"/>
</dbReference>
<accession>A0ABX1RRK0</accession>
<sequence length="175" mass="18544">MVPQAGTGTFSVVPGSEPAPGAGPLRTVRVEVENGLPVEVTAFARFVMRTLNDARGWGHDGAMTFARTAGDAEIVVRLASPETTGRLCEPLDTAGPLSCRVGAHAVVNHYRWVEGSPDYHGDLTAYRSYVVNHEVGHVLGHDHVNCPAPSAPAPVMQQQSLGLNGCNPNPWPYPG</sequence>
<evidence type="ECO:0000313" key="4">
    <source>
        <dbReference type="Proteomes" id="UP001296706"/>
    </source>
</evidence>
<dbReference type="Proteomes" id="UP001296706">
    <property type="component" value="Unassembled WGS sequence"/>
</dbReference>
<name>A0ABX1RRK0_9PSEU</name>
<evidence type="ECO:0000256" key="1">
    <source>
        <dbReference type="SAM" id="MobiDB-lite"/>
    </source>
</evidence>
<dbReference type="SUPFAM" id="SSF55486">
    <property type="entry name" value="Metalloproteases ('zincins'), catalytic domain"/>
    <property type="match status" value="1"/>
</dbReference>
<feature type="compositionally biased region" description="Polar residues" evidence="1">
    <location>
        <begin position="1"/>
        <end position="10"/>
    </location>
</feature>
<feature type="region of interest" description="Disordered" evidence="1">
    <location>
        <begin position="1"/>
        <end position="24"/>
    </location>
</feature>